<dbReference type="PROSITE" id="PS50011">
    <property type="entry name" value="PROTEIN_KINASE_DOM"/>
    <property type="match status" value="1"/>
</dbReference>
<protein>
    <recommendedName>
        <fullName evidence="16">Protein kinase domain-containing protein</fullName>
    </recommendedName>
</protein>
<dbReference type="InterPro" id="IPR000719">
    <property type="entry name" value="Prot_kinase_dom"/>
</dbReference>
<organism evidence="17 18">
    <name type="scientific">Lactuca virosa</name>
    <dbReference type="NCBI Taxonomy" id="75947"/>
    <lineage>
        <taxon>Eukaryota</taxon>
        <taxon>Viridiplantae</taxon>
        <taxon>Streptophyta</taxon>
        <taxon>Embryophyta</taxon>
        <taxon>Tracheophyta</taxon>
        <taxon>Spermatophyta</taxon>
        <taxon>Magnoliopsida</taxon>
        <taxon>eudicotyledons</taxon>
        <taxon>Gunneridae</taxon>
        <taxon>Pentapetalae</taxon>
        <taxon>asterids</taxon>
        <taxon>campanulids</taxon>
        <taxon>Asterales</taxon>
        <taxon>Asteraceae</taxon>
        <taxon>Cichorioideae</taxon>
        <taxon>Cichorieae</taxon>
        <taxon>Lactucinae</taxon>
        <taxon>Lactuca</taxon>
    </lineage>
</organism>
<sequence length="684" mass="76741">MIIKLLFLFIFFFTFTSSSPPTPPLNFTMFGTTILNQTSITLTHHHNNCISNPPDSNIGRVFYKHPIRFLDSSFNSTDSFFTRFTFTVIPPPPPCISGEGIAFLITSDSNSLSHSVGSLGLPKPIDLKTLDSSFLAVEFDTNFDQGLDDINDNHVGVDLDSIVSVASVDLMTNRINLKSGKQITAWIEYRNPEKIIQIWVGYTQTKPENPILVSPIDLSKRFSGYMYVGFSAANGRGSATHLIDSWYFKTSESMSPIIDIDAIGPGNCFICFPVAPVKEEHETGLPNNHHKDKRVFQLAVGLLALNLILILLTVGFVVFYMCVLKRRNQMQDLMEQGQIRTFQEKKMPRRLELSVIRSATKGFSRNQIISQRPSATVYEANLPPYGNVAVKRFRQPTKTGSFGSQFAAEFATMVGSLSHKNLMQLQGWCCERNELVLVYEYMPNGSLDKILHTRITPSRLNFGTRLNVLLGVSSALIYLHEECERPIIHRNVKSCNIMLDVDFTPKLGDFGTAELYEHSSRAREATVPAGTMGYLAPEYVYSGVPTVKTDVYSFGVLVLEVASGRRPVDENGTMMTDWVWDLWEDKELVAAADPNLMGRFHRMDMEMMLMAGLICVHPNYEMRPTMKEAMRMLQGGLLPDLPATKPTVMIRSVNFDRSPEAVVRCGVDEGMTSWGTPKSHFSKH</sequence>
<dbReference type="GO" id="GO:0004672">
    <property type="term" value="F:protein kinase activity"/>
    <property type="evidence" value="ECO:0007669"/>
    <property type="project" value="InterPro"/>
</dbReference>
<evidence type="ECO:0000256" key="10">
    <source>
        <dbReference type="ARBA" id="ARBA00022989"/>
    </source>
</evidence>
<keyword evidence="18" id="KW-1185">Reference proteome</keyword>
<comment type="similarity">
    <text evidence="3">In the C-terminal section; belongs to the protein kinase superfamily. Ser/Thr protein kinase family.</text>
</comment>
<dbReference type="InterPro" id="IPR050528">
    <property type="entry name" value="L-type_Lectin-RKs"/>
</dbReference>
<dbReference type="EMBL" id="CAKMRJ010005745">
    <property type="protein sequence ID" value="CAH1453990.1"/>
    <property type="molecule type" value="Genomic_DNA"/>
</dbReference>
<dbReference type="GO" id="GO:0005524">
    <property type="term" value="F:ATP binding"/>
    <property type="evidence" value="ECO:0007669"/>
    <property type="project" value="UniProtKB-KW"/>
</dbReference>
<feature type="signal peptide" evidence="15">
    <location>
        <begin position="1"/>
        <end position="18"/>
    </location>
</feature>
<feature type="chain" id="PRO_5043538286" description="Protein kinase domain-containing protein" evidence="15">
    <location>
        <begin position="19"/>
        <end position="684"/>
    </location>
</feature>
<dbReference type="InterPro" id="IPR013320">
    <property type="entry name" value="ConA-like_dom_sf"/>
</dbReference>
<dbReference type="Pfam" id="PF07714">
    <property type="entry name" value="PK_Tyr_Ser-Thr"/>
    <property type="match status" value="1"/>
</dbReference>
<dbReference type="SUPFAM" id="SSF49899">
    <property type="entry name" value="Concanavalin A-like lectins/glucanases"/>
    <property type="match status" value="1"/>
</dbReference>
<dbReference type="GO" id="GO:0030246">
    <property type="term" value="F:carbohydrate binding"/>
    <property type="evidence" value="ECO:0007669"/>
    <property type="project" value="UniProtKB-KW"/>
</dbReference>
<evidence type="ECO:0000256" key="15">
    <source>
        <dbReference type="SAM" id="SignalP"/>
    </source>
</evidence>
<evidence type="ECO:0000313" key="18">
    <source>
        <dbReference type="Proteomes" id="UP001157418"/>
    </source>
</evidence>
<dbReference type="InterPro" id="IPR011009">
    <property type="entry name" value="Kinase-like_dom_sf"/>
</dbReference>
<comment type="subcellular location">
    <subcellularLocation>
        <location evidence="1">Cell membrane</location>
        <topology evidence="1">Single-pass type I membrane protein</topology>
    </subcellularLocation>
</comment>
<evidence type="ECO:0000256" key="7">
    <source>
        <dbReference type="ARBA" id="ARBA00022734"/>
    </source>
</evidence>
<keyword evidence="11 14" id="KW-0472">Membrane</keyword>
<evidence type="ECO:0000256" key="12">
    <source>
        <dbReference type="ARBA" id="ARBA00023170"/>
    </source>
</evidence>
<keyword evidence="8" id="KW-0547">Nucleotide-binding</keyword>
<dbReference type="AlphaFoldDB" id="A0AAU9PX24"/>
<keyword evidence="13" id="KW-0325">Glycoprotein</keyword>
<keyword evidence="10 14" id="KW-1133">Transmembrane helix</keyword>
<evidence type="ECO:0000256" key="1">
    <source>
        <dbReference type="ARBA" id="ARBA00004251"/>
    </source>
</evidence>
<evidence type="ECO:0000313" key="17">
    <source>
        <dbReference type="EMBL" id="CAH1453990.1"/>
    </source>
</evidence>
<feature type="transmembrane region" description="Helical" evidence="14">
    <location>
        <begin position="295"/>
        <end position="324"/>
    </location>
</feature>
<evidence type="ECO:0000259" key="16">
    <source>
        <dbReference type="PROSITE" id="PS50011"/>
    </source>
</evidence>
<dbReference type="FunFam" id="1.10.510.10:FF:000240">
    <property type="entry name" value="Lectin-domain containing receptor kinase A4.3"/>
    <property type="match status" value="1"/>
</dbReference>
<dbReference type="GO" id="GO:0002229">
    <property type="term" value="P:defense response to oomycetes"/>
    <property type="evidence" value="ECO:0007669"/>
    <property type="project" value="UniProtKB-ARBA"/>
</dbReference>
<comment type="similarity">
    <text evidence="2">In the N-terminal section; belongs to the leguminous lectin family.</text>
</comment>
<dbReference type="GO" id="GO:0005886">
    <property type="term" value="C:plasma membrane"/>
    <property type="evidence" value="ECO:0007669"/>
    <property type="project" value="UniProtKB-SubCell"/>
</dbReference>
<keyword evidence="7" id="KW-0430">Lectin</keyword>
<keyword evidence="12" id="KW-0675">Receptor</keyword>
<dbReference type="Gene3D" id="1.10.510.10">
    <property type="entry name" value="Transferase(Phosphotransferase) domain 1"/>
    <property type="match status" value="1"/>
</dbReference>
<comment type="caution">
    <text evidence="17">The sequence shown here is derived from an EMBL/GenBank/DDBJ whole genome shotgun (WGS) entry which is preliminary data.</text>
</comment>
<dbReference type="Proteomes" id="UP001157418">
    <property type="component" value="Unassembled WGS sequence"/>
</dbReference>
<keyword evidence="4" id="KW-1003">Cell membrane</keyword>
<evidence type="ECO:0000256" key="6">
    <source>
        <dbReference type="ARBA" id="ARBA00022729"/>
    </source>
</evidence>
<evidence type="ECO:0000256" key="14">
    <source>
        <dbReference type="SAM" id="Phobius"/>
    </source>
</evidence>
<accession>A0AAU9PX24</accession>
<evidence type="ECO:0000256" key="9">
    <source>
        <dbReference type="ARBA" id="ARBA00022840"/>
    </source>
</evidence>
<dbReference type="SUPFAM" id="SSF56112">
    <property type="entry name" value="Protein kinase-like (PK-like)"/>
    <property type="match status" value="1"/>
</dbReference>
<dbReference type="CDD" id="cd06899">
    <property type="entry name" value="lectin_legume_LecRK_Arcelin_ConA"/>
    <property type="match status" value="1"/>
</dbReference>
<evidence type="ECO:0000256" key="4">
    <source>
        <dbReference type="ARBA" id="ARBA00022475"/>
    </source>
</evidence>
<dbReference type="PANTHER" id="PTHR27007">
    <property type="match status" value="1"/>
</dbReference>
<dbReference type="InterPro" id="IPR001245">
    <property type="entry name" value="Ser-Thr/Tyr_kinase_cat_dom"/>
</dbReference>
<name>A0AAU9PX24_9ASTR</name>
<evidence type="ECO:0000256" key="2">
    <source>
        <dbReference type="ARBA" id="ARBA00008536"/>
    </source>
</evidence>
<dbReference type="Gene3D" id="2.60.120.200">
    <property type="match status" value="1"/>
</dbReference>
<reference evidence="17 18" key="1">
    <citation type="submission" date="2022-01" db="EMBL/GenBank/DDBJ databases">
        <authorList>
            <person name="Xiong W."/>
            <person name="Schranz E."/>
        </authorList>
    </citation>
    <scope>NUCLEOTIDE SEQUENCE [LARGE SCALE GENOMIC DNA]</scope>
</reference>
<evidence type="ECO:0000256" key="13">
    <source>
        <dbReference type="ARBA" id="ARBA00023180"/>
    </source>
</evidence>
<dbReference type="Pfam" id="PF00139">
    <property type="entry name" value="Lectin_legB"/>
    <property type="match status" value="1"/>
</dbReference>
<dbReference type="Gene3D" id="3.30.200.20">
    <property type="entry name" value="Phosphorylase Kinase, domain 1"/>
    <property type="match status" value="1"/>
</dbReference>
<evidence type="ECO:0000256" key="8">
    <source>
        <dbReference type="ARBA" id="ARBA00022741"/>
    </source>
</evidence>
<keyword evidence="6 15" id="KW-0732">Signal</keyword>
<evidence type="ECO:0000256" key="3">
    <source>
        <dbReference type="ARBA" id="ARBA00010217"/>
    </source>
</evidence>
<gene>
    <name evidence="17" type="ORF">LVIROSA_LOCUS39191</name>
</gene>
<feature type="domain" description="Protein kinase" evidence="16">
    <location>
        <begin position="363"/>
        <end position="641"/>
    </location>
</feature>
<evidence type="ECO:0000256" key="5">
    <source>
        <dbReference type="ARBA" id="ARBA00022692"/>
    </source>
</evidence>
<proteinExistence type="inferred from homology"/>
<dbReference type="InterPro" id="IPR001220">
    <property type="entry name" value="Legume_lectin_dom"/>
</dbReference>
<keyword evidence="9" id="KW-0067">ATP-binding</keyword>
<keyword evidence="5 14" id="KW-0812">Transmembrane</keyword>
<evidence type="ECO:0000256" key="11">
    <source>
        <dbReference type="ARBA" id="ARBA00023136"/>
    </source>
</evidence>